<evidence type="ECO:0000313" key="1">
    <source>
        <dbReference type="EMBL" id="SFU60513.1"/>
    </source>
</evidence>
<organism evidence="1 2">
    <name type="scientific">Nitrosospira multiformis</name>
    <dbReference type="NCBI Taxonomy" id="1231"/>
    <lineage>
        <taxon>Bacteria</taxon>
        <taxon>Pseudomonadati</taxon>
        <taxon>Pseudomonadota</taxon>
        <taxon>Betaproteobacteria</taxon>
        <taxon>Nitrosomonadales</taxon>
        <taxon>Nitrosomonadaceae</taxon>
        <taxon>Nitrosospira</taxon>
    </lineage>
</organism>
<sequence length="636" mass="71896">MAQVIDPALKGLLLSREFRAAITLWNRLEGRPRKADFDRSLRAEVRDPLWMLTRQWQFGEFKGEDAGSAVKARVQLNTSRIDRFAVKDENRDATGGEQFQPAVPYDQKLPLEIEVEREPILSIGPEPNTTALALRSQMGRHWLRMLKQAGLWSVKNAVLERFGFEDISAKNKEDLVGNELLELAHLQSDPVAWQSLRAVKGRLPDGRKLLLAINNGDFDAWVDSLGLSPVLKDLAKDFRSWFRRLFSQPENTELEDAWAPSYLEYQFAVSAPEEQSGEKRATLVAEQYYHGTLDWYAFDIDTQRQLQDISEGQFPENGFVKHAPVAFLPSQIEFNGMPNVRWWEFEDRRTDFGSIRATTSDVPLLLLAEFGLIYGNDWTVVPYNLEVGSLADIKGIIVSDVFGVETLIRPAGQGQQMDWQKWSMYNLASGDQVDNRLFLPPSVAKVYESSPIEKVILARDEVANLVWGVEETIPGIAGNGVNGFEAGKSLSSYFTANEPDREITRVPNDAKIQYLLGSTVPENWIPFIATHQPGSNRQIRLQRGSMPRLTDVIRNSVITPRGQILRVGLDQKQPYFVHEEEVSRSGVIVTRKYQRARGPNGEVFTWIGRRKETGRGEGASGLVFDQVVLLEQPETP</sequence>
<proteinExistence type="predicted"/>
<name>A0A1I7HII8_9PROT</name>
<accession>A0A1I7HII8</accession>
<reference evidence="1 2" key="1">
    <citation type="submission" date="2016-10" db="EMBL/GenBank/DDBJ databases">
        <authorList>
            <person name="de Groot N.N."/>
        </authorList>
    </citation>
    <scope>NUCLEOTIDE SEQUENCE [LARGE SCALE GENOMIC DNA]</scope>
    <source>
        <strain evidence="1 2">Nl14</strain>
    </source>
</reference>
<protein>
    <submittedName>
        <fullName evidence="1">Uncharacterized protein</fullName>
    </submittedName>
</protein>
<dbReference type="AlphaFoldDB" id="A0A1I7HII8"/>
<gene>
    <name evidence="1" type="ORF">SAMN05216417_109106</name>
</gene>
<dbReference type="OrthoDB" id="9763471at2"/>
<dbReference type="RefSeq" id="WP_081363563.1">
    <property type="nucleotide sequence ID" value="NZ_FPBZ01000009.1"/>
</dbReference>
<dbReference type="EMBL" id="FPBZ01000009">
    <property type="protein sequence ID" value="SFU60513.1"/>
    <property type="molecule type" value="Genomic_DNA"/>
</dbReference>
<dbReference type="Proteomes" id="UP000182649">
    <property type="component" value="Unassembled WGS sequence"/>
</dbReference>
<evidence type="ECO:0000313" key="2">
    <source>
        <dbReference type="Proteomes" id="UP000182649"/>
    </source>
</evidence>